<dbReference type="PANTHER" id="PTHR37445">
    <property type="entry name" value="PROTEIN CBG24663"/>
    <property type="match status" value="1"/>
</dbReference>
<proteinExistence type="predicted"/>
<sequence length="303" mass="35008">MSVRRSPPSTVSQNKMISTGGSSSSQPDLSKLGTAERDIKSISLRKRKTPESDFTCQLNDFKYEILDILKESSRMQTENINTISEHISSIKEQLKDIKITTEHLVKENHNLKSQIQTLTNIVEKNDEIITSLQGEVQQLKSKTSVSTLDNALPTTCDEMIIEINERTERSKNIIIVGIPEMHFDNMEEKREKDRYEVDKIVKSIFPDCPKPERVMRLGKYDINKRRSLKICYSSPEIVKNILRNKHKLKEDSIRIYSDQTPFQQKIMINLKNELIKRSAEGEKDLMIKYVKGIPKIIKQNSKN</sequence>
<gene>
    <name evidence="2" type="ORF">BINO364_LOCUS1029</name>
</gene>
<reference evidence="2" key="1">
    <citation type="submission" date="2021-12" db="EMBL/GenBank/DDBJ databases">
        <authorList>
            <person name="Martin H S."/>
        </authorList>
    </citation>
    <scope>NUCLEOTIDE SEQUENCE</scope>
</reference>
<evidence type="ECO:0000256" key="1">
    <source>
        <dbReference type="SAM" id="MobiDB-lite"/>
    </source>
</evidence>
<evidence type="ECO:0000313" key="3">
    <source>
        <dbReference type="Proteomes" id="UP000838878"/>
    </source>
</evidence>
<dbReference type="OrthoDB" id="6778856at2759"/>
<dbReference type="EMBL" id="OV170221">
    <property type="protein sequence ID" value="CAH0713932.1"/>
    <property type="molecule type" value="Genomic_DNA"/>
</dbReference>
<dbReference type="PANTHER" id="PTHR37445:SF3">
    <property type="entry name" value="ZINC FINGER PHD-TYPE DOMAIN-CONTAINING PROTEIN"/>
    <property type="match status" value="1"/>
</dbReference>
<organism evidence="2 3">
    <name type="scientific">Brenthis ino</name>
    <name type="common">lesser marbled fritillary</name>
    <dbReference type="NCBI Taxonomy" id="405034"/>
    <lineage>
        <taxon>Eukaryota</taxon>
        <taxon>Metazoa</taxon>
        <taxon>Ecdysozoa</taxon>
        <taxon>Arthropoda</taxon>
        <taxon>Hexapoda</taxon>
        <taxon>Insecta</taxon>
        <taxon>Pterygota</taxon>
        <taxon>Neoptera</taxon>
        <taxon>Endopterygota</taxon>
        <taxon>Lepidoptera</taxon>
        <taxon>Glossata</taxon>
        <taxon>Ditrysia</taxon>
        <taxon>Papilionoidea</taxon>
        <taxon>Nymphalidae</taxon>
        <taxon>Heliconiinae</taxon>
        <taxon>Argynnini</taxon>
        <taxon>Brenthis</taxon>
    </lineage>
</organism>
<protein>
    <submittedName>
        <fullName evidence="2">Uncharacterized protein</fullName>
    </submittedName>
</protein>
<dbReference type="Proteomes" id="UP000838878">
    <property type="component" value="Chromosome 1"/>
</dbReference>
<feature type="non-terminal residue" evidence="2">
    <location>
        <position position="303"/>
    </location>
</feature>
<keyword evidence="3" id="KW-1185">Reference proteome</keyword>
<dbReference type="AlphaFoldDB" id="A0A8J9U4Z4"/>
<feature type="compositionally biased region" description="Polar residues" evidence="1">
    <location>
        <begin position="7"/>
        <end position="28"/>
    </location>
</feature>
<name>A0A8J9U4Z4_9NEOP</name>
<accession>A0A8J9U4Z4</accession>
<feature type="region of interest" description="Disordered" evidence="1">
    <location>
        <begin position="1"/>
        <end position="36"/>
    </location>
</feature>
<evidence type="ECO:0000313" key="2">
    <source>
        <dbReference type="EMBL" id="CAH0713932.1"/>
    </source>
</evidence>